<accession>A0AAV1RNM0</accession>
<gene>
    <name evidence="1" type="ORF">DCAF_LOCUS13041</name>
</gene>
<dbReference type="Gene3D" id="3.30.70.600">
    <property type="entry name" value="Ribosomal protein S10 domain"/>
    <property type="match status" value="1"/>
</dbReference>
<dbReference type="AlphaFoldDB" id="A0AAV1RNM0"/>
<sequence>MVAAAKARFIGDPVADNLKKFCTDLVRGTRDKRLRVKGPVRIANKKINQKNTWELNLMDHLD</sequence>
<dbReference type="EMBL" id="CAWUPB010001108">
    <property type="protein sequence ID" value="CAK7338000.1"/>
    <property type="molecule type" value="Genomic_DNA"/>
</dbReference>
<name>A0AAV1RNM0_9ROSI</name>
<evidence type="ECO:0000313" key="2">
    <source>
        <dbReference type="Proteomes" id="UP001314170"/>
    </source>
</evidence>
<keyword evidence="2" id="KW-1185">Reference proteome</keyword>
<protein>
    <submittedName>
        <fullName evidence="1">Uncharacterized protein</fullName>
    </submittedName>
</protein>
<organism evidence="1 2">
    <name type="scientific">Dovyalis caffra</name>
    <dbReference type="NCBI Taxonomy" id="77055"/>
    <lineage>
        <taxon>Eukaryota</taxon>
        <taxon>Viridiplantae</taxon>
        <taxon>Streptophyta</taxon>
        <taxon>Embryophyta</taxon>
        <taxon>Tracheophyta</taxon>
        <taxon>Spermatophyta</taxon>
        <taxon>Magnoliopsida</taxon>
        <taxon>eudicotyledons</taxon>
        <taxon>Gunneridae</taxon>
        <taxon>Pentapetalae</taxon>
        <taxon>rosids</taxon>
        <taxon>fabids</taxon>
        <taxon>Malpighiales</taxon>
        <taxon>Salicaceae</taxon>
        <taxon>Flacourtieae</taxon>
        <taxon>Dovyalis</taxon>
    </lineage>
</organism>
<reference evidence="1 2" key="1">
    <citation type="submission" date="2024-01" db="EMBL/GenBank/DDBJ databases">
        <authorList>
            <person name="Waweru B."/>
        </authorList>
    </citation>
    <scope>NUCLEOTIDE SEQUENCE [LARGE SCALE GENOMIC DNA]</scope>
</reference>
<dbReference type="InterPro" id="IPR036838">
    <property type="entry name" value="Ribosomal_uS10_dom_sf"/>
</dbReference>
<evidence type="ECO:0000313" key="1">
    <source>
        <dbReference type="EMBL" id="CAK7338000.1"/>
    </source>
</evidence>
<dbReference type="Proteomes" id="UP001314170">
    <property type="component" value="Unassembled WGS sequence"/>
</dbReference>
<proteinExistence type="predicted"/>
<comment type="caution">
    <text evidence="1">The sequence shown here is derived from an EMBL/GenBank/DDBJ whole genome shotgun (WGS) entry which is preliminary data.</text>
</comment>